<dbReference type="Proteomes" id="UP000371977">
    <property type="component" value="Unassembled WGS sequence"/>
</dbReference>
<dbReference type="RefSeq" id="WP_148622923.1">
    <property type="nucleotide sequence ID" value="NZ_SDGZ01000015.1"/>
</dbReference>
<accession>A0A6C2C4Y7</accession>
<name>A0A6C2C4Y7_9LACO</name>
<gene>
    <name evidence="1" type="ORF">ESZ50_07390</name>
</gene>
<dbReference type="AlphaFoldDB" id="A0A6C2C4Y7"/>
<dbReference type="OrthoDB" id="2224745at2"/>
<reference evidence="1 2" key="1">
    <citation type="submission" date="2019-01" db="EMBL/GenBank/DDBJ databases">
        <title>Weissella sp. nov., a novel lactic acid bacterium isolated from animal feces.</title>
        <authorList>
            <person name="Wang L.-T."/>
        </authorList>
    </citation>
    <scope>NUCLEOTIDE SEQUENCE [LARGE SCALE GENOMIC DNA]</scope>
    <source>
        <strain evidence="1 2">8H-2</strain>
    </source>
</reference>
<protein>
    <recommendedName>
        <fullName evidence="3">TIGR04197 family type VII secretion effector</fullName>
    </recommendedName>
</protein>
<evidence type="ECO:0000313" key="1">
    <source>
        <dbReference type="EMBL" id="TYC49061.1"/>
    </source>
</evidence>
<dbReference type="EMBL" id="SDGZ01000015">
    <property type="protein sequence ID" value="TYC49061.1"/>
    <property type="molecule type" value="Genomic_DNA"/>
</dbReference>
<evidence type="ECO:0000313" key="2">
    <source>
        <dbReference type="Proteomes" id="UP000371977"/>
    </source>
</evidence>
<evidence type="ECO:0008006" key="3">
    <source>
        <dbReference type="Google" id="ProtNLM"/>
    </source>
</evidence>
<proteinExistence type="predicted"/>
<sequence length="87" mass="9063">MAKIASNIGAASSSISGLQHVTEARLGGFGLSGSNLKGMQTGAKVGNQLMNDINQLTSSVKKQADKFPQIAKIIEVRDSSEAAKFGR</sequence>
<comment type="caution">
    <text evidence="1">The sequence shown here is derived from an EMBL/GenBank/DDBJ whole genome shotgun (WGS) entry which is preliminary data.</text>
</comment>
<keyword evidence="2" id="KW-1185">Reference proteome</keyword>
<organism evidence="1 2">
    <name type="scientific">Weissella muntiaci</name>
    <dbReference type="NCBI Taxonomy" id="2508881"/>
    <lineage>
        <taxon>Bacteria</taxon>
        <taxon>Bacillati</taxon>
        <taxon>Bacillota</taxon>
        <taxon>Bacilli</taxon>
        <taxon>Lactobacillales</taxon>
        <taxon>Lactobacillaceae</taxon>
        <taxon>Weissella</taxon>
    </lineage>
</organism>